<dbReference type="PANTHER" id="PTHR42693">
    <property type="entry name" value="ARYLSULFATASE FAMILY MEMBER"/>
    <property type="match status" value="1"/>
</dbReference>
<accession>A0A1G8IWY4</accession>
<name>A0A1G8IWY4_BACOV</name>
<evidence type="ECO:0000313" key="7">
    <source>
        <dbReference type="EMBL" id="SDI23504.1"/>
    </source>
</evidence>
<feature type="domain" description="Sulfatase N-terminal" evidence="6">
    <location>
        <begin position="29"/>
        <end position="313"/>
    </location>
</feature>
<organism evidence="7 8">
    <name type="scientific">Bacteroides ovatus</name>
    <dbReference type="NCBI Taxonomy" id="28116"/>
    <lineage>
        <taxon>Bacteria</taxon>
        <taxon>Pseudomonadati</taxon>
        <taxon>Bacteroidota</taxon>
        <taxon>Bacteroidia</taxon>
        <taxon>Bacteroidales</taxon>
        <taxon>Bacteroidaceae</taxon>
        <taxon>Bacteroides</taxon>
    </lineage>
</organism>
<sequence>MKCFSKSIILTSSALIIQGTWLQAQEERPNIIWITCEDISPYMETYGDRVVKTPNIDQLAIEGQQFQSVYTTAGVSSPSRSCIITGMYPMSIGTQHMRTLIETPAVSQKIGVPKYSAVLPEYVKAFPEYLRTNGYYTSNNLKTDYQFIEPVTVWDECSAAATYRKAPKGKPFFSIFNLFITHESQLFKQSPWFEEHKDLLVNPEKVSLPPYYKDTPEARKCMALMLSNVQLMDYQVGQIINQLKKDGVYDNSYIFFFSDHGGTMPWMKREILERGTHIPFIVKYPKGKNAGTVNTDLISAVDFAPTILSLADISIPDYMQGKAFLGKQAVKEKRQYVFAGRDRLDECYDRVRSVRDKQFRYIFNFMPDRPKYMNVTYRLNIPMMKELLELHKEGKLNQHQEDWFKPTKPMEELYDVVNDPHELHNLAENPMYRNKLEELRKVFRMWMNEVGDLSYIPEKEMVINWWNGENHAPYTEMPELHKVDGGYTLSCATKGASIGYKILKIGETDTKVKSIRNSFDAGYIIKHQPNGVEIQVNTPWNIYKEGMVLKLKPGERLLVNARRIGYEEASKTFDF</sequence>
<protein>
    <submittedName>
        <fullName evidence="7">Arylsulfatase A</fullName>
    </submittedName>
</protein>
<proteinExistence type="inferred from homology"/>
<evidence type="ECO:0000256" key="4">
    <source>
        <dbReference type="ARBA" id="ARBA00022837"/>
    </source>
</evidence>
<dbReference type="CDD" id="cd16027">
    <property type="entry name" value="SGSH"/>
    <property type="match status" value="1"/>
</dbReference>
<comment type="PTM">
    <text evidence="5">The conversion to 3-oxoalanine (also known as C-formylglycine, FGly), of a serine or cysteine residue in prokaryotes and of a cysteine residue in eukaryotes, is critical for catalytic activity.</text>
</comment>
<dbReference type="GO" id="GO:0004065">
    <property type="term" value="F:arylsulfatase activity"/>
    <property type="evidence" value="ECO:0007669"/>
    <property type="project" value="TreeGrafter"/>
</dbReference>
<dbReference type="InterPro" id="IPR024607">
    <property type="entry name" value="Sulfatase_CS"/>
</dbReference>
<keyword evidence="3" id="KW-0378">Hydrolase</keyword>
<evidence type="ECO:0000313" key="8">
    <source>
        <dbReference type="Proteomes" id="UP000181870"/>
    </source>
</evidence>
<gene>
    <name evidence="7" type="ORF">SAMN05192582_103237</name>
</gene>
<evidence type="ECO:0000259" key="6">
    <source>
        <dbReference type="Pfam" id="PF00884"/>
    </source>
</evidence>
<dbReference type="PANTHER" id="PTHR42693:SF53">
    <property type="entry name" value="ENDO-4-O-SULFATASE"/>
    <property type="match status" value="1"/>
</dbReference>
<keyword evidence="4" id="KW-0106">Calcium</keyword>
<keyword evidence="2" id="KW-0479">Metal-binding</keyword>
<dbReference type="AlphaFoldDB" id="A0A1G8IWY4"/>
<comment type="similarity">
    <text evidence="1">Belongs to the sulfatase family.</text>
</comment>
<evidence type="ECO:0000256" key="3">
    <source>
        <dbReference type="ARBA" id="ARBA00022801"/>
    </source>
</evidence>
<evidence type="ECO:0000256" key="1">
    <source>
        <dbReference type="ARBA" id="ARBA00008779"/>
    </source>
</evidence>
<dbReference type="GO" id="GO:0046872">
    <property type="term" value="F:metal ion binding"/>
    <property type="evidence" value="ECO:0007669"/>
    <property type="project" value="UniProtKB-KW"/>
</dbReference>
<reference evidence="7 8" key="1">
    <citation type="submission" date="2016-10" db="EMBL/GenBank/DDBJ databases">
        <authorList>
            <person name="de Groot N.N."/>
        </authorList>
    </citation>
    <scope>NUCLEOTIDE SEQUENCE [LARGE SCALE GENOMIC DNA]</scope>
    <source>
        <strain evidence="7 8">NLAE-zl-C57</strain>
    </source>
</reference>
<dbReference type="InterPro" id="IPR000917">
    <property type="entry name" value="Sulfatase_N"/>
</dbReference>
<dbReference type="EMBL" id="FNDO01000032">
    <property type="protein sequence ID" value="SDI23504.1"/>
    <property type="molecule type" value="Genomic_DNA"/>
</dbReference>
<evidence type="ECO:0000256" key="5">
    <source>
        <dbReference type="PIRSR" id="PIRSR600917-52"/>
    </source>
</evidence>
<dbReference type="InterPro" id="IPR017850">
    <property type="entry name" value="Alkaline_phosphatase_core_sf"/>
</dbReference>
<dbReference type="InterPro" id="IPR050738">
    <property type="entry name" value="Sulfatase"/>
</dbReference>
<evidence type="ECO:0000256" key="2">
    <source>
        <dbReference type="ARBA" id="ARBA00022723"/>
    </source>
</evidence>
<dbReference type="RefSeq" id="WP_074638009.1">
    <property type="nucleotide sequence ID" value="NZ_CAKJYZ010000002.1"/>
</dbReference>
<dbReference type="SUPFAM" id="SSF53649">
    <property type="entry name" value="Alkaline phosphatase-like"/>
    <property type="match status" value="1"/>
</dbReference>
<dbReference type="Pfam" id="PF00884">
    <property type="entry name" value="Sulfatase"/>
    <property type="match status" value="1"/>
</dbReference>
<dbReference type="Gene3D" id="3.40.720.10">
    <property type="entry name" value="Alkaline Phosphatase, subunit A"/>
    <property type="match status" value="1"/>
</dbReference>
<dbReference type="Proteomes" id="UP000181870">
    <property type="component" value="Unassembled WGS sequence"/>
</dbReference>
<dbReference type="PROSITE" id="PS00523">
    <property type="entry name" value="SULFATASE_1"/>
    <property type="match status" value="1"/>
</dbReference>
<feature type="modified residue" description="3-oxoalanine (Ser)" evidence="5">
    <location>
        <position position="76"/>
    </location>
</feature>